<feature type="chain" id="PRO_5004163385" description="Ice-binding protein C-terminal domain-containing protein" evidence="1">
    <location>
        <begin position="23"/>
        <end position="223"/>
    </location>
</feature>
<organism evidence="3">
    <name type="scientific">Solibacter usitatus (strain Ellin6076)</name>
    <dbReference type="NCBI Taxonomy" id="234267"/>
    <lineage>
        <taxon>Bacteria</taxon>
        <taxon>Pseudomonadati</taxon>
        <taxon>Acidobacteriota</taxon>
        <taxon>Terriglobia</taxon>
        <taxon>Bryobacterales</taxon>
        <taxon>Solibacteraceae</taxon>
        <taxon>Candidatus Solibacter</taxon>
    </lineage>
</organism>
<dbReference type="InParanoid" id="Q027P3"/>
<dbReference type="KEGG" id="sus:Acid_1774"/>
<feature type="signal peptide" evidence="1">
    <location>
        <begin position="1"/>
        <end position="22"/>
    </location>
</feature>
<name>Q027P3_SOLUE</name>
<protein>
    <recommendedName>
        <fullName evidence="2">Ice-binding protein C-terminal domain-containing protein</fullName>
    </recommendedName>
</protein>
<dbReference type="InterPro" id="IPR013424">
    <property type="entry name" value="Ice-binding_C"/>
</dbReference>
<sequence precursor="true">MIFSRSLAVTVGLLIGPSLTRAAILDPGSLANPNANGLSALVIIIDEAGVGSYRTTTTTGAPGPSGTLGFHIGPADGVPNALIYDLPVLPGGQLSVQNGWLELLDPGPLGPVVGDVIHFHGATICFYSDRDQGTSEFPPGFADVDVLPSPPPGDLVRMIPEVGPEGANGATYVAINDPGAPSVPTNATYIIISDVPEPGTLPLLGAGMMILIAGVRRKLSQRA</sequence>
<keyword evidence="1" id="KW-0732">Signal</keyword>
<proteinExistence type="predicted"/>
<dbReference type="HOGENOM" id="CLU_1239464_0_0_0"/>
<evidence type="ECO:0000259" key="2">
    <source>
        <dbReference type="Pfam" id="PF07589"/>
    </source>
</evidence>
<dbReference type="NCBIfam" id="TIGR02595">
    <property type="entry name" value="PEP_CTERM"/>
    <property type="match status" value="1"/>
</dbReference>
<feature type="domain" description="Ice-binding protein C-terminal" evidence="2">
    <location>
        <begin position="194"/>
        <end position="217"/>
    </location>
</feature>
<gene>
    <name evidence="3" type="ordered locus">Acid_1774</name>
</gene>
<dbReference type="EMBL" id="CP000473">
    <property type="protein sequence ID" value="ABJ82764.1"/>
    <property type="molecule type" value="Genomic_DNA"/>
</dbReference>
<evidence type="ECO:0000256" key="1">
    <source>
        <dbReference type="SAM" id="SignalP"/>
    </source>
</evidence>
<accession>Q027P3</accession>
<reference evidence="3" key="1">
    <citation type="submission" date="2006-10" db="EMBL/GenBank/DDBJ databases">
        <title>Complete sequence of Solibacter usitatus Ellin6076.</title>
        <authorList>
            <consortium name="US DOE Joint Genome Institute"/>
            <person name="Copeland A."/>
            <person name="Lucas S."/>
            <person name="Lapidus A."/>
            <person name="Barry K."/>
            <person name="Detter J.C."/>
            <person name="Glavina del Rio T."/>
            <person name="Hammon N."/>
            <person name="Israni S."/>
            <person name="Dalin E."/>
            <person name="Tice H."/>
            <person name="Pitluck S."/>
            <person name="Thompson L.S."/>
            <person name="Brettin T."/>
            <person name="Bruce D."/>
            <person name="Han C."/>
            <person name="Tapia R."/>
            <person name="Gilna P."/>
            <person name="Schmutz J."/>
            <person name="Larimer F."/>
            <person name="Land M."/>
            <person name="Hauser L."/>
            <person name="Kyrpides N."/>
            <person name="Mikhailova N."/>
            <person name="Janssen P.H."/>
            <person name="Kuske C.R."/>
            <person name="Richardson P."/>
        </authorList>
    </citation>
    <scope>NUCLEOTIDE SEQUENCE</scope>
    <source>
        <strain evidence="3">Ellin6076</strain>
    </source>
</reference>
<evidence type="ECO:0000313" key="3">
    <source>
        <dbReference type="EMBL" id="ABJ82764.1"/>
    </source>
</evidence>
<dbReference type="AlphaFoldDB" id="Q027P3"/>
<dbReference type="Pfam" id="PF07589">
    <property type="entry name" value="PEP-CTERM"/>
    <property type="match status" value="1"/>
</dbReference>